<evidence type="ECO:0000256" key="5">
    <source>
        <dbReference type="ARBA" id="ARBA00023136"/>
    </source>
</evidence>
<reference evidence="7" key="3">
    <citation type="submission" date="2025-09" db="UniProtKB">
        <authorList>
            <consortium name="Ensembl"/>
        </authorList>
    </citation>
    <scope>IDENTIFICATION</scope>
</reference>
<dbReference type="PANTHER" id="PTHR34038:SF1">
    <property type="entry name" value="ATP SYNTHASE MEMBRANE SUBUNIT K, MITOCHONDRIAL"/>
    <property type="match status" value="1"/>
</dbReference>
<dbReference type="InterPro" id="IPR009125">
    <property type="entry name" value="ATPMK"/>
</dbReference>
<name>A0A673V8E5_SURSU</name>
<evidence type="ECO:0000256" key="3">
    <source>
        <dbReference type="ARBA" id="ARBA00022989"/>
    </source>
</evidence>
<evidence type="ECO:0000256" key="6">
    <source>
        <dbReference type="SAM" id="Phobius"/>
    </source>
</evidence>
<reference evidence="7" key="2">
    <citation type="submission" date="2025-08" db="UniProtKB">
        <authorList>
            <consortium name="Ensembl"/>
        </authorList>
    </citation>
    <scope>IDENTIFICATION</scope>
</reference>
<organism evidence="7 8">
    <name type="scientific">Suricata suricatta</name>
    <name type="common">Meerkat</name>
    <dbReference type="NCBI Taxonomy" id="37032"/>
    <lineage>
        <taxon>Eukaryota</taxon>
        <taxon>Metazoa</taxon>
        <taxon>Chordata</taxon>
        <taxon>Craniata</taxon>
        <taxon>Vertebrata</taxon>
        <taxon>Euteleostomi</taxon>
        <taxon>Mammalia</taxon>
        <taxon>Eutheria</taxon>
        <taxon>Laurasiatheria</taxon>
        <taxon>Carnivora</taxon>
        <taxon>Feliformia</taxon>
        <taxon>Herpestidae</taxon>
        <taxon>Suricata</taxon>
    </lineage>
</organism>
<keyword evidence="4" id="KW-0496">Mitochondrion</keyword>
<reference evidence="7 8" key="1">
    <citation type="submission" date="2019-05" db="EMBL/GenBank/DDBJ databases">
        <title>A Chromosome-scale Meerkat (S. suricatta) Genome Assembly.</title>
        <authorList>
            <person name="Dudchenko O."/>
            <person name="Lieberman Aiden E."/>
            <person name="Tung J."/>
            <person name="Barreiro L.B."/>
            <person name="Clutton-Brock T.H."/>
        </authorList>
    </citation>
    <scope>NUCLEOTIDE SEQUENCE [LARGE SCALE GENOMIC DNA]</scope>
</reference>
<comment type="subcellular location">
    <subcellularLocation>
        <location evidence="1">Mitochondrion membrane</location>
        <topology evidence="1">Single-pass membrane protein</topology>
    </subcellularLocation>
</comment>
<feature type="transmembrane region" description="Helical" evidence="6">
    <location>
        <begin position="42"/>
        <end position="61"/>
    </location>
</feature>
<dbReference type="Proteomes" id="UP000472268">
    <property type="component" value="Chromosome 11"/>
</dbReference>
<keyword evidence="8" id="KW-1185">Reference proteome</keyword>
<keyword evidence="3 6" id="KW-1133">Transmembrane helix</keyword>
<dbReference type="OMA" id="CKIEILV"/>
<evidence type="ECO:0000313" key="7">
    <source>
        <dbReference type="Ensembl" id="ENSSSUP00005029887.1"/>
    </source>
</evidence>
<dbReference type="Pfam" id="PF14960">
    <property type="entry name" value="ATP_synth_reg"/>
    <property type="match status" value="1"/>
</dbReference>
<evidence type="ECO:0000256" key="2">
    <source>
        <dbReference type="ARBA" id="ARBA00022692"/>
    </source>
</evidence>
<dbReference type="AlphaFoldDB" id="A0A673V8E5"/>
<evidence type="ECO:0000256" key="1">
    <source>
        <dbReference type="ARBA" id="ARBA00004304"/>
    </source>
</evidence>
<accession>A0A673V8E5</accession>
<dbReference type="Ensembl" id="ENSSSUT00005034107.1">
    <property type="protein sequence ID" value="ENSSSUP00005029887.1"/>
    <property type="gene ID" value="ENSSSUG00005019305.1"/>
</dbReference>
<keyword evidence="2 6" id="KW-0812">Transmembrane</keyword>
<dbReference type="GO" id="GO:0031966">
    <property type="term" value="C:mitochondrial membrane"/>
    <property type="evidence" value="ECO:0007669"/>
    <property type="project" value="UniProtKB-SubCell"/>
</dbReference>
<dbReference type="PRINTS" id="PR01821">
    <property type="entry name" value="DAPIT"/>
</dbReference>
<keyword evidence="5 6" id="KW-0472">Membrane</keyword>
<proteinExistence type="predicted"/>
<dbReference type="PANTHER" id="PTHR34038">
    <property type="entry name" value="ATP SYNTHASE MEMBRANE SUBUNIT DAPIT, MITOCHONDRIAL"/>
    <property type="match status" value="1"/>
</dbReference>
<evidence type="ECO:0000256" key="4">
    <source>
        <dbReference type="ARBA" id="ARBA00023128"/>
    </source>
</evidence>
<evidence type="ECO:0000313" key="8">
    <source>
        <dbReference type="Proteomes" id="UP000472268"/>
    </source>
</evidence>
<sequence length="74" mass="8293">MKDTTSRIGVFCEIEILVSPETDAQLHVIGIKKYYKSYTVTGRMNCVLVAYGGIALMLLYFKVRSKKTPAMKAT</sequence>
<protein>
    <recommendedName>
        <fullName evidence="9">ATP synthase membrane subunit DAPIT</fullName>
    </recommendedName>
</protein>
<evidence type="ECO:0008006" key="9">
    <source>
        <dbReference type="Google" id="ProtNLM"/>
    </source>
</evidence>